<dbReference type="InterPro" id="IPR036637">
    <property type="entry name" value="Phosphohistidine_dom_sf"/>
</dbReference>
<dbReference type="InterPro" id="IPR023151">
    <property type="entry name" value="PEP_util_CS"/>
</dbReference>
<evidence type="ECO:0000259" key="20">
    <source>
        <dbReference type="Pfam" id="PF05524"/>
    </source>
</evidence>
<evidence type="ECO:0000256" key="17">
    <source>
        <dbReference type="PIRNR" id="PIRNR000732"/>
    </source>
</evidence>
<dbReference type="NCBIfam" id="TIGR01417">
    <property type="entry name" value="PTS_I_fam"/>
    <property type="match status" value="1"/>
</dbReference>
<evidence type="ECO:0000256" key="2">
    <source>
        <dbReference type="ARBA" id="ARBA00001946"/>
    </source>
</evidence>
<dbReference type="PANTHER" id="PTHR46244:SF3">
    <property type="entry name" value="PHOSPHOENOLPYRUVATE-PROTEIN PHOSPHOTRANSFERASE"/>
    <property type="match status" value="1"/>
</dbReference>
<dbReference type="InterPro" id="IPR015813">
    <property type="entry name" value="Pyrv/PenolPyrv_kinase-like_dom"/>
</dbReference>
<evidence type="ECO:0000256" key="8">
    <source>
        <dbReference type="ARBA" id="ARBA00022448"/>
    </source>
</evidence>
<keyword evidence="8 17" id="KW-0813">Transport</keyword>
<dbReference type="Pfam" id="PF05524">
    <property type="entry name" value="PEP-utilisers_N"/>
    <property type="match status" value="1"/>
</dbReference>
<keyword evidence="22" id="KW-1185">Reference proteome</keyword>
<reference evidence="21 22" key="1">
    <citation type="submission" date="2020-09" db="EMBL/GenBank/DDBJ databases">
        <title>Paenibacillus sp. strain PR3 16S rRNA gene Genome sequencing and assembly.</title>
        <authorList>
            <person name="Kim J."/>
        </authorList>
    </citation>
    <scope>NUCLEOTIDE SEQUENCE [LARGE SCALE GENOMIC DNA]</scope>
    <source>
        <strain evidence="21 22">PR3</strain>
    </source>
</reference>
<name>A0ABR8N1H6_9BACL</name>
<evidence type="ECO:0000256" key="15">
    <source>
        <dbReference type="ARBA" id="ARBA00022842"/>
    </source>
</evidence>
<dbReference type="InterPro" id="IPR008731">
    <property type="entry name" value="PTS_EIN"/>
</dbReference>
<keyword evidence="10 17" id="KW-0762">Sugar transport</keyword>
<dbReference type="PROSITE" id="PS00370">
    <property type="entry name" value="PEP_ENZYMES_PHOS_SITE"/>
    <property type="match status" value="1"/>
</dbReference>
<dbReference type="InterPro" id="IPR024692">
    <property type="entry name" value="PTS_EI"/>
</dbReference>
<dbReference type="EMBL" id="JACXZA010000007">
    <property type="protein sequence ID" value="MBD3922022.1"/>
    <property type="molecule type" value="Genomic_DNA"/>
</dbReference>
<evidence type="ECO:0000256" key="3">
    <source>
        <dbReference type="ARBA" id="ARBA00002728"/>
    </source>
</evidence>
<dbReference type="SUPFAM" id="SSF47831">
    <property type="entry name" value="Enzyme I of the PEP:sugar phosphotransferase system HPr-binding (sub)domain"/>
    <property type="match status" value="1"/>
</dbReference>
<evidence type="ECO:0000256" key="4">
    <source>
        <dbReference type="ARBA" id="ARBA00004496"/>
    </source>
</evidence>
<keyword evidence="14 17" id="KW-0418">Kinase</keyword>
<dbReference type="SUPFAM" id="SSF52009">
    <property type="entry name" value="Phosphohistidine domain"/>
    <property type="match status" value="1"/>
</dbReference>
<comment type="subcellular location">
    <subcellularLocation>
        <location evidence="4 17">Cytoplasm</location>
    </subcellularLocation>
</comment>
<dbReference type="Pfam" id="PF00391">
    <property type="entry name" value="PEP-utilizers"/>
    <property type="match status" value="1"/>
</dbReference>
<dbReference type="PANTHER" id="PTHR46244">
    <property type="entry name" value="PHOSPHOENOLPYRUVATE-PROTEIN PHOSPHOTRANSFERASE"/>
    <property type="match status" value="1"/>
</dbReference>
<sequence length="589" mass="62757">MSTTLQGTPASSGIAIGYAKVLRTNIEPHVVSKIEPAMAEAEAAKFDAAVSTAAEELDAIRTKLLEDGKAHEAEIFEAHAFLLEDEELVGAAREKITAELYDGVSAILETAKEVAEVLGAVDDPYLRERSADVLDVGRRVARLLSGEEAADAGQDAMAGAGGATGNRAILIAEDLTPSETAGLNASTVAGFATAVGGATSHSAIIARSGGFPAVVGIGESLRDIRNGQLVIVDGGAGLVLIEPDAAALAEYEARRSAEGGKQAEYEAFLDRPSMSADGVQVELVANIGSSADAKQAKLKGAEGIGLFRTEFLFMGRDTLPTEDEQYEAYRTVAEAFGADAPIVIRTMDIGGDKELPLLELEKEDNPFLGYRAIRISLDRPELFKTQLRAILRASAHGNVKAMFPMIATLREWRMAKQLLEEAKQELSEAGIPFNPSMETGIMIEIPAAAMMADRLAREVDFFSIGTNDLVQYTMAADRMNPKLSSLSDPFHPAVLRLIDRVIAAAHAEGKWVGMCGEMAGNPLALPVLLGMGLDEFSMSAGSVTRARWLLARLDRERLQNLARAVLDVDDAADAKALVLREVPEVSEIV</sequence>
<keyword evidence="9 17" id="KW-0963">Cytoplasm</keyword>
<dbReference type="InterPro" id="IPR018274">
    <property type="entry name" value="PEP_util_AS"/>
</dbReference>
<dbReference type="EC" id="2.7.3.9" evidence="6 17"/>
<dbReference type="GO" id="GO:0008965">
    <property type="term" value="F:phosphoenolpyruvate-protein phosphotransferase activity"/>
    <property type="evidence" value="ECO:0007669"/>
    <property type="project" value="UniProtKB-EC"/>
</dbReference>
<dbReference type="InterPro" id="IPR000121">
    <property type="entry name" value="PEP_util_C"/>
</dbReference>
<protein>
    <recommendedName>
        <fullName evidence="7 17">Phosphoenolpyruvate-protein phosphotransferase</fullName>
        <ecNumber evidence="6 17">2.7.3.9</ecNumber>
    </recommendedName>
    <alternativeName>
        <fullName evidence="16 17">Phosphotransferase system, enzyme I</fullName>
    </alternativeName>
</protein>
<comment type="catalytic activity">
    <reaction evidence="1 17">
        <text>L-histidyl-[protein] + phosphoenolpyruvate = N(pros)-phospho-L-histidyl-[protein] + pyruvate</text>
        <dbReference type="Rhea" id="RHEA:23880"/>
        <dbReference type="Rhea" id="RHEA-COMP:9745"/>
        <dbReference type="Rhea" id="RHEA-COMP:9746"/>
        <dbReference type="ChEBI" id="CHEBI:15361"/>
        <dbReference type="ChEBI" id="CHEBI:29979"/>
        <dbReference type="ChEBI" id="CHEBI:58702"/>
        <dbReference type="ChEBI" id="CHEBI:64837"/>
        <dbReference type="EC" id="2.7.3.9"/>
    </reaction>
</comment>
<evidence type="ECO:0000259" key="19">
    <source>
        <dbReference type="Pfam" id="PF02896"/>
    </source>
</evidence>
<organism evidence="21 22">
    <name type="scientific">Paenibacillus terricola</name>
    <dbReference type="NCBI Taxonomy" id="2763503"/>
    <lineage>
        <taxon>Bacteria</taxon>
        <taxon>Bacillati</taxon>
        <taxon>Bacillota</taxon>
        <taxon>Bacilli</taxon>
        <taxon>Bacillales</taxon>
        <taxon>Paenibacillaceae</taxon>
        <taxon>Paenibacillus</taxon>
    </lineage>
</organism>
<evidence type="ECO:0000313" key="21">
    <source>
        <dbReference type="EMBL" id="MBD3922022.1"/>
    </source>
</evidence>
<evidence type="ECO:0000256" key="10">
    <source>
        <dbReference type="ARBA" id="ARBA00022597"/>
    </source>
</evidence>
<dbReference type="Pfam" id="PF02896">
    <property type="entry name" value="PEP-utilizers_C"/>
    <property type="match status" value="1"/>
</dbReference>
<evidence type="ECO:0000256" key="1">
    <source>
        <dbReference type="ARBA" id="ARBA00000683"/>
    </source>
</evidence>
<evidence type="ECO:0000256" key="14">
    <source>
        <dbReference type="ARBA" id="ARBA00022777"/>
    </source>
</evidence>
<feature type="domain" description="PEP-utilising enzyme mobile" evidence="18">
    <location>
        <begin position="167"/>
        <end position="237"/>
    </location>
</feature>
<evidence type="ECO:0000256" key="13">
    <source>
        <dbReference type="ARBA" id="ARBA00022723"/>
    </source>
</evidence>
<dbReference type="InterPro" id="IPR006318">
    <property type="entry name" value="PTS_EI-like"/>
</dbReference>
<evidence type="ECO:0000256" key="12">
    <source>
        <dbReference type="ARBA" id="ARBA00022683"/>
    </source>
</evidence>
<evidence type="ECO:0000256" key="16">
    <source>
        <dbReference type="ARBA" id="ARBA00033235"/>
    </source>
</evidence>
<proteinExistence type="inferred from homology"/>
<accession>A0ABR8N1H6</accession>
<feature type="domain" description="Phosphotransferase system enzyme I N-terminal" evidence="20">
    <location>
        <begin position="6"/>
        <end position="129"/>
    </location>
</feature>
<dbReference type="PROSITE" id="PS00742">
    <property type="entry name" value="PEP_ENZYMES_2"/>
    <property type="match status" value="1"/>
</dbReference>
<evidence type="ECO:0000256" key="9">
    <source>
        <dbReference type="ARBA" id="ARBA00022490"/>
    </source>
</evidence>
<gene>
    <name evidence="21" type="primary">ptsP</name>
    <name evidence="21" type="ORF">H8B09_24890</name>
</gene>
<feature type="domain" description="PEP-utilising enzyme C-terminal" evidence="19">
    <location>
        <begin position="264"/>
        <end position="554"/>
    </location>
</feature>
<dbReference type="Gene3D" id="1.10.274.10">
    <property type="entry name" value="PtsI, HPr-binding domain"/>
    <property type="match status" value="1"/>
</dbReference>
<evidence type="ECO:0000256" key="5">
    <source>
        <dbReference type="ARBA" id="ARBA00007837"/>
    </source>
</evidence>
<evidence type="ECO:0000256" key="7">
    <source>
        <dbReference type="ARBA" id="ARBA00016544"/>
    </source>
</evidence>
<dbReference type="InterPro" id="IPR050499">
    <property type="entry name" value="PEP-utilizing_PTS_enzyme"/>
</dbReference>
<dbReference type="Gene3D" id="3.20.20.60">
    <property type="entry name" value="Phosphoenolpyruvate-binding domains"/>
    <property type="match status" value="1"/>
</dbReference>
<dbReference type="InterPro" id="IPR008279">
    <property type="entry name" value="PEP-util_enz_mobile_dom"/>
</dbReference>
<evidence type="ECO:0000256" key="6">
    <source>
        <dbReference type="ARBA" id="ARBA00012232"/>
    </source>
</evidence>
<keyword evidence="13 17" id="KW-0479">Metal-binding</keyword>
<dbReference type="RefSeq" id="WP_191206314.1">
    <property type="nucleotide sequence ID" value="NZ_JACXZA010000007.1"/>
</dbReference>
<dbReference type="InterPro" id="IPR040442">
    <property type="entry name" value="Pyrv_kinase-like_dom_sf"/>
</dbReference>
<dbReference type="Gene3D" id="3.50.30.10">
    <property type="entry name" value="Phosphohistidine domain"/>
    <property type="match status" value="1"/>
</dbReference>
<comment type="similarity">
    <text evidence="5 17">Belongs to the PEP-utilizing enzyme family.</text>
</comment>
<keyword evidence="11 17" id="KW-0808">Transferase</keyword>
<dbReference type="PRINTS" id="PR01736">
    <property type="entry name" value="PHPHTRNFRASE"/>
</dbReference>
<comment type="caution">
    <text evidence="21">The sequence shown here is derived from an EMBL/GenBank/DDBJ whole genome shotgun (WGS) entry which is preliminary data.</text>
</comment>
<evidence type="ECO:0000259" key="18">
    <source>
        <dbReference type="Pfam" id="PF00391"/>
    </source>
</evidence>
<dbReference type="PIRSF" id="PIRSF000732">
    <property type="entry name" value="PTS_enzyme_I"/>
    <property type="match status" value="1"/>
</dbReference>
<comment type="function">
    <text evidence="3 17">General (non sugar-specific) component of the phosphoenolpyruvate-dependent sugar phosphotransferase system (sugar PTS). This major carbohydrate active-transport system catalyzes the phosphorylation of incoming sugar substrates concomitantly with their translocation across the cell membrane. Enzyme I transfers the phosphoryl group from phosphoenolpyruvate (PEP) to the phosphoryl carrier protein (HPr).</text>
</comment>
<evidence type="ECO:0000256" key="11">
    <source>
        <dbReference type="ARBA" id="ARBA00022679"/>
    </source>
</evidence>
<keyword evidence="15 17" id="KW-0460">Magnesium</keyword>
<dbReference type="InterPro" id="IPR036618">
    <property type="entry name" value="PtsI_HPr-bd_sf"/>
</dbReference>
<evidence type="ECO:0000313" key="22">
    <source>
        <dbReference type="Proteomes" id="UP000609346"/>
    </source>
</evidence>
<dbReference type="Proteomes" id="UP000609346">
    <property type="component" value="Unassembled WGS sequence"/>
</dbReference>
<dbReference type="SUPFAM" id="SSF51621">
    <property type="entry name" value="Phosphoenolpyruvate/pyruvate domain"/>
    <property type="match status" value="1"/>
</dbReference>
<comment type="cofactor">
    <cofactor evidence="2 17">
        <name>Mg(2+)</name>
        <dbReference type="ChEBI" id="CHEBI:18420"/>
    </cofactor>
</comment>
<keyword evidence="12 17" id="KW-0598">Phosphotransferase system</keyword>